<dbReference type="GO" id="GO:0005737">
    <property type="term" value="C:cytoplasm"/>
    <property type="evidence" value="ECO:0007669"/>
    <property type="project" value="UniProtKB-SubCell"/>
</dbReference>
<evidence type="ECO:0000313" key="9">
    <source>
        <dbReference type="Proteomes" id="UP001519460"/>
    </source>
</evidence>
<reference evidence="8 9" key="1">
    <citation type="journal article" date="2023" name="Sci. Data">
        <title>Genome assembly of the Korean intertidal mud-creeper Batillaria attramentaria.</title>
        <authorList>
            <person name="Patra A.K."/>
            <person name="Ho P.T."/>
            <person name="Jun S."/>
            <person name="Lee S.J."/>
            <person name="Kim Y."/>
            <person name="Won Y.J."/>
        </authorList>
    </citation>
    <scope>NUCLEOTIDE SEQUENCE [LARGE SCALE GENOMIC DNA]</scope>
    <source>
        <strain evidence="8">Wonlab-2016</strain>
    </source>
</reference>
<accession>A0ABD0LVP3</accession>
<dbReference type="InterPro" id="IPR051180">
    <property type="entry name" value="IKK"/>
</dbReference>
<keyword evidence="7" id="KW-0067">ATP-binding</keyword>
<gene>
    <name evidence="8" type="ORF">BaRGS_00005358</name>
</gene>
<proteinExistence type="predicted"/>
<comment type="subcellular location">
    <subcellularLocation>
        <location evidence="1">Cytoplasm</location>
    </subcellularLocation>
</comment>
<evidence type="ECO:0000313" key="8">
    <source>
        <dbReference type="EMBL" id="KAK7503437.1"/>
    </source>
</evidence>
<evidence type="ECO:0000256" key="6">
    <source>
        <dbReference type="ARBA" id="ARBA00022777"/>
    </source>
</evidence>
<keyword evidence="4" id="KW-0808">Transferase</keyword>
<evidence type="ECO:0000256" key="4">
    <source>
        <dbReference type="ARBA" id="ARBA00022679"/>
    </source>
</evidence>
<evidence type="ECO:0000256" key="3">
    <source>
        <dbReference type="ARBA" id="ARBA00022527"/>
    </source>
</evidence>
<dbReference type="Proteomes" id="UP001519460">
    <property type="component" value="Unassembled WGS sequence"/>
</dbReference>
<sequence>MEFQQIQMSQERGLQKLLVPMLITLFERDPRRVWTFDRFFQETDDILSLEPITYLTLFPHHSPFDKLYLPQLQSIGELKQALGELWKKPNSDLRTVLYQGSCLSDWIQDDEQVYDMPHTDTDTPLIPLPADVTDSDGGASIPEPSMVKIMSEELSFTGTSISDLNVAKEMCGIVALINRRTTVLAAFQQHLLSLTHKLRCELRRDMAEVKKTFHLTMEMFDVIKGTANMGSWSQQETHNFKQVTEKMSIVEERLQSAGNAVKLPFEDAQWNFDGKKCMKQTQRASEEAESWLRELVQFRKTVEKARYSTDHMERCQEAVKSHLQAVYKEAVSLWSGQCFQRTTLLRNSFLDWYKSYLQVCNEVAQCQEHLSSAVSLLTQLFKVGS</sequence>
<dbReference type="EMBL" id="JACVVK020000020">
    <property type="protein sequence ID" value="KAK7503437.1"/>
    <property type="molecule type" value="Genomic_DNA"/>
</dbReference>
<evidence type="ECO:0000256" key="7">
    <source>
        <dbReference type="ARBA" id="ARBA00022840"/>
    </source>
</evidence>
<dbReference type="GO" id="GO:0004674">
    <property type="term" value="F:protein serine/threonine kinase activity"/>
    <property type="evidence" value="ECO:0007669"/>
    <property type="project" value="UniProtKB-KW"/>
</dbReference>
<dbReference type="PANTHER" id="PTHR22969">
    <property type="entry name" value="IKB KINASE"/>
    <property type="match status" value="1"/>
</dbReference>
<comment type="caution">
    <text evidence="8">The sequence shown here is derived from an EMBL/GenBank/DDBJ whole genome shotgun (WGS) entry which is preliminary data.</text>
</comment>
<dbReference type="GO" id="GO:0005524">
    <property type="term" value="F:ATP binding"/>
    <property type="evidence" value="ECO:0007669"/>
    <property type="project" value="UniProtKB-KW"/>
</dbReference>
<dbReference type="AlphaFoldDB" id="A0ABD0LVP3"/>
<evidence type="ECO:0000256" key="5">
    <source>
        <dbReference type="ARBA" id="ARBA00022741"/>
    </source>
</evidence>
<keyword evidence="3" id="KW-0723">Serine/threonine-protein kinase</keyword>
<keyword evidence="5" id="KW-0547">Nucleotide-binding</keyword>
<organism evidence="8 9">
    <name type="scientific">Batillaria attramentaria</name>
    <dbReference type="NCBI Taxonomy" id="370345"/>
    <lineage>
        <taxon>Eukaryota</taxon>
        <taxon>Metazoa</taxon>
        <taxon>Spiralia</taxon>
        <taxon>Lophotrochozoa</taxon>
        <taxon>Mollusca</taxon>
        <taxon>Gastropoda</taxon>
        <taxon>Caenogastropoda</taxon>
        <taxon>Sorbeoconcha</taxon>
        <taxon>Cerithioidea</taxon>
        <taxon>Batillariidae</taxon>
        <taxon>Batillaria</taxon>
    </lineage>
</organism>
<keyword evidence="6" id="KW-0418">Kinase</keyword>
<keyword evidence="9" id="KW-1185">Reference proteome</keyword>
<keyword evidence="2" id="KW-0963">Cytoplasm</keyword>
<name>A0ABD0LVP3_9CAEN</name>
<evidence type="ECO:0000256" key="1">
    <source>
        <dbReference type="ARBA" id="ARBA00004496"/>
    </source>
</evidence>
<protein>
    <submittedName>
        <fullName evidence="8">Uncharacterized protein</fullName>
    </submittedName>
</protein>
<dbReference type="PANTHER" id="PTHR22969:SF15">
    <property type="entry name" value="FI05319P"/>
    <property type="match status" value="1"/>
</dbReference>
<evidence type="ECO:0000256" key="2">
    <source>
        <dbReference type="ARBA" id="ARBA00022490"/>
    </source>
</evidence>